<feature type="region of interest" description="Disordered" evidence="1">
    <location>
        <begin position="200"/>
        <end position="228"/>
    </location>
</feature>
<proteinExistence type="predicted"/>
<evidence type="ECO:0000313" key="3">
    <source>
        <dbReference type="Proteomes" id="UP000298663"/>
    </source>
</evidence>
<dbReference type="OrthoDB" id="10581825at2759"/>
<feature type="compositionally biased region" description="Low complexity" evidence="1">
    <location>
        <begin position="1"/>
        <end position="56"/>
    </location>
</feature>
<comment type="caution">
    <text evidence="2">The sequence shown here is derived from an EMBL/GenBank/DDBJ whole genome shotgun (WGS) entry which is preliminary data.</text>
</comment>
<gene>
    <name evidence="2" type="ORF">L596_011177</name>
</gene>
<feature type="compositionally biased region" description="Low complexity" evidence="1">
    <location>
        <begin position="402"/>
        <end position="423"/>
    </location>
</feature>
<dbReference type="Proteomes" id="UP000298663">
    <property type="component" value="Unassembled WGS sequence"/>
</dbReference>
<feature type="region of interest" description="Disordered" evidence="1">
    <location>
        <begin position="402"/>
        <end position="424"/>
    </location>
</feature>
<feature type="region of interest" description="Disordered" evidence="1">
    <location>
        <begin position="1"/>
        <end position="88"/>
    </location>
</feature>
<accession>A0A4U5NTK7</accession>
<reference evidence="2 3" key="2">
    <citation type="journal article" date="2019" name="G3 (Bethesda)">
        <title>Hybrid Assembly of the Genome of the Entomopathogenic Nematode Steinernema carpocapsae Identifies the X-Chromosome.</title>
        <authorList>
            <person name="Serra L."/>
            <person name="Macchietto M."/>
            <person name="Macias-Munoz A."/>
            <person name="McGill C.J."/>
            <person name="Rodriguez I.M."/>
            <person name="Rodriguez B."/>
            <person name="Murad R."/>
            <person name="Mortazavi A."/>
        </authorList>
    </citation>
    <scope>NUCLEOTIDE SEQUENCE [LARGE SCALE GENOMIC DNA]</scope>
    <source>
        <strain evidence="2 3">ALL</strain>
    </source>
</reference>
<dbReference type="EMBL" id="AZBU02000003">
    <property type="protein sequence ID" value="TKR86622.1"/>
    <property type="molecule type" value="Genomic_DNA"/>
</dbReference>
<dbReference type="AlphaFoldDB" id="A0A4U5NTK7"/>
<evidence type="ECO:0000256" key="1">
    <source>
        <dbReference type="SAM" id="MobiDB-lite"/>
    </source>
</evidence>
<reference evidence="2 3" key="1">
    <citation type="journal article" date="2015" name="Genome Biol.">
        <title>Comparative genomics of Steinernema reveals deeply conserved gene regulatory networks.</title>
        <authorList>
            <person name="Dillman A.R."/>
            <person name="Macchietto M."/>
            <person name="Porter C.F."/>
            <person name="Rogers A."/>
            <person name="Williams B."/>
            <person name="Antoshechkin I."/>
            <person name="Lee M.M."/>
            <person name="Goodwin Z."/>
            <person name="Lu X."/>
            <person name="Lewis E.E."/>
            <person name="Goodrich-Blair H."/>
            <person name="Stock S.P."/>
            <person name="Adams B.J."/>
            <person name="Sternberg P.W."/>
            <person name="Mortazavi A."/>
        </authorList>
    </citation>
    <scope>NUCLEOTIDE SEQUENCE [LARGE SCALE GENOMIC DNA]</scope>
    <source>
        <strain evidence="2 3">ALL</strain>
    </source>
</reference>
<evidence type="ECO:0000313" key="2">
    <source>
        <dbReference type="EMBL" id="TKR86622.1"/>
    </source>
</evidence>
<feature type="compositionally biased region" description="Basic and acidic residues" evidence="1">
    <location>
        <begin position="58"/>
        <end position="68"/>
    </location>
</feature>
<name>A0A4U5NTK7_STECR</name>
<keyword evidence="3" id="KW-1185">Reference proteome</keyword>
<sequence length="632" mass="70344">MEPVTEPPTENLTETPTEAPIEAPTETPTTYVQSSETLSLETTTETPTTLAPSTESYKSSEKRFKIDEDPPQINNIEPPPPPSNDDLLNEVNDLLEESKREALLLSQLVEEITKMSSIALATNGKSKKVQEGLPDVEVNAVDQDGRPSFEDIDLAEDFADNKAQAVRNYGTHPLVEKLEEQLQIPIHVVRIELSTLPVSISSSSSTTTTTTTPATTTSTLPPTTQTSRLPTTFATFSTRFHKTVNFTDLLERKQIMVPPATLSPAFQRSLHGYTVNFFAKNLMKNFMKAHKEMKKRVTAKVSALKMDTPPPATTTQSSATKKVRSRTLDMLLQQIKENQEKKKTHQVMPVVKKLLRKFVKTKAAKTHRQGVGVVVTARKKMAAEKLHKLIKSKIVKTTISTTAPTTTTENPTTTAETTTSSEFSAEKPGYIDVDVEAEDNFKLDGDTAAGSPQEAIVDSETVEDQRNPKLKGLANFHARKAFLEDIISELGTNMSEEITIRQSTTTSTPTYRYVEDVYGDVRVVGSQSRTTRKPANVDYVESSAEATIPTTTASYLGNHESLISKPVVRIRTTELERLDARVVSDLRAKMRRRGSHEVPVQVRVPSLRSKWTRRFKVLPLRRIPIIRRPLDH</sequence>
<protein>
    <submittedName>
        <fullName evidence="2">Uncharacterized protein</fullName>
    </submittedName>
</protein>
<organism evidence="2 3">
    <name type="scientific">Steinernema carpocapsae</name>
    <name type="common">Entomopathogenic nematode</name>
    <dbReference type="NCBI Taxonomy" id="34508"/>
    <lineage>
        <taxon>Eukaryota</taxon>
        <taxon>Metazoa</taxon>
        <taxon>Ecdysozoa</taxon>
        <taxon>Nematoda</taxon>
        <taxon>Chromadorea</taxon>
        <taxon>Rhabditida</taxon>
        <taxon>Tylenchina</taxon>
        <taxon>Panagrolaimomorpha</taxon>
        <taxon>Strongyloidoidea</taxon>
        <taxon>Steinernematidae</taxon>
        <taxon>Steinernema</taxon>
    </lineage>
</organism>